<evidence type="ECO:0000256" key="1">
    <source>
        <dbReference type="SAM" id="Coils"/>
    </source>
</evidence>
<keyword evidence="1" id="KW-0175">Coiled coil</keyword>
<feature type="compositionally biased region" description="Pro residues" evidence="2">
    <location>
        <begin position="235"/>
        <end position="244"/>
    </location>
</feature>
<feature type="coiled-coil region" evidence="1">
    <location>
        <begin position="497"/>
        <end position="528"/>
    </location>
</feature>
<sequence length="834" mass="96745">MSDEMTLRNINEMKRLMANVRGDITATGQRAKNMQEFVESIGVYTNVNPLTSTKHLDQTNKVVSGITEAFDSGFKGQGIGGHRSVYREISQKYTMGYVTRMGDDMKDQLRGILAKNLDKGLGWQETARDMTKNVDGMTRKRAVLIARTESVRAKNLGQWAEHKEMGYKYFEVLPHSTACKRCKKAYIGVVFPMTGKFTVMLPPLHPNCRCAARFYKSVPAGYKVVRQVPKEFMPGPKPKPQPKAPKPKPEEGPIDGPLKKVYQGPELRPEDKQWLQAKNADELQYALKFNTDRPVHGVVTKDGKVHYVTKGPDYDIDAFFKAQMKTKSQYEVHNTLRDRNDIDFDVITDAMSRWIKARPILKEAGLKPAVIKNEQRIFMVTPHSTRVIQPTNISKIQKFLKTYKDNPGEALQGYYLRAKNTELRKLNALPEAEKQKWLKEIGGQDGFDEWVWTKAINNASDDLGIWTRVFTNDMKISKYGSSHDFWSFKAMRDIPYEQELARRAELAKKQLEKEKKDLKISQKELDKLPPRFQEILKVNEFRNYSSYPDNVRKAARDNDMWVYREQQYGEDHDFIYIFWDRAAKTEVRWYENAESNAMRRYNVQLTELLKEYKKTPMALRKSTRWLNLQNSETGSVLGNALYGSNRVNIFTDHSCLFSSGAGSSTDKSFRVVLDHEMGHCFDYHKLDVIAEDTAFRFAQQRRYYSSMLNQDYFKAVQKDIKYLQDHYEDRLIDLTWGPHSFYHTLRPSRSDGIPQHLGLENQDLIKKYAVSGYARNCVEGSGLTENWADGVAMALNQPRKFKKYFPNQYKFLKREIKHFTDMNPSYINERGIME</sequence>
<feature type="region of interest" description="Disordered" evidence="2">
    <location>
        <begin position="230"/>
        <end position="263"/>
    </location>
</feature>
<feature type="domain" description="Phage head morphogenesis" evidence="3">
    <location>
        <begin position="110"/>
        <end position="212"/>
    </location>
</feature>
<accession>A0ABM9HVM9</accession>
<gene>
    <name evidence="4" type="ORF">CTG158_LOCUS8</name>
</gene>
<keyword evidence="5" id="KW-1185">Reference proteome</keyword>
<evidence type="ECO:0000256" key="2">
    <source>
        <dbReference type="SAM" id="MobiDB-lite"/>
    </source>
</evidence>
<evidence type="ECO:0000313" key="4">
    <source>
        <dbReference type="EMBL" id="CAI4043372.1"/>
    </source>
</evidence>
<dbReference type="Proteomes" id="UP001531446">
    <property type="component" value="Segment"/>
</dbReference>
<name>A0ABM9HVM9_9VIRU</name>
<protein>
    <submittedName>
        <fullName evidence="4">Minor head protein</fullName>
    </submittedName>
</protein>
<dbReference type="EMBL" id="OX365879">
    <property type="protein sequence ID" value="CAI4043372.1"/>
    <property type="molecule type" value="Genomic_DNA"/>
</dbReference>
<proteinExistence type="predicted"/>
<dbReference type="Pfam" id="PF04233">
    <property type="entry name" value="Phage_Mu_F"/>
    <property type="match status" value="1"/>
</dbReference>
<evidence type="ECO:0000313" key="5">
    <source>
        <dbReference type="Proteomes" id="UP001531446"/>
    </source>
</evidence>
<organism evidence="4 5">
    <name type="scientific">uncultured archaeal virus</name>
    <dbReference type="NCBI Taxonomy" id="1960247"/>
    <lineage>
        <taxon>Viruses</taxon>
        <taxon>environmental samples</taxon>
    </lineage>
</organism>
<dbReference type="NCBIfam" id="TIGR01641">
    <property type="entry name" value="phageSPP1_gp7"/>
    <property type="match status" value="1"/>
</dbReference>
<reference evidence="4" key="1">
    <citation type="submission" date="2022-10" db="EMBL/GenBank/DDBJ databases">
        <authorList>
            <person name="Bize A."/>
        </authorList>
    </citation>
    <scope>NUCLEOTIDE SEQUENCE [LARGE SCALE GENOMIC DNA]</scope>
</reference>
<evidence type="ECO:0000259" key="3">
    <source>
        <dbReference type="Pfam" id="PF04233"/>
    </source>
</evidence>
<dbReference type="InterPro" id="IPR006528">
    <property type="entry name" value="Phage_head_morphogenesis_dom"/>
</dbReference>